<dbReference type="GO" id="GO:0005856">
    <property type="term" value="C:cytoskeleton"/>
    <property type="evidence" value="ECO:0007669"/>
    <property type="project" value="UniProtKB-ARBA"/>
</dbReference>
<reference evidence="4" key="1">
    <citation type="submission" date="2020-06" db="EMBL/GenBank/DDBJ databases">
        <title>Draft genome of Bugula neritina, a colonial animal packing powerful symbionts and potential medicines.</title>
        <authorList>
            <person name="Rayko M."/>
        </authorList>
    </citation>
    <scope>NUCLEOTIDE SEQUENCE [LARGE SCALE GENOMIC DNA]</scope>
    <source>
        <strain evidence="4">Kwan_BN1</strain>
    </source>
</reference>
<dbReference type="AlphaFoldDB" id="A0A7J7JDJ4"/>
<dbReference type="PANTHER" id="PTHR21683">
    <property type="entry name" value="COILED-COIL DOMAIN-CONTAINING PROTEIN 42 LIKE-2-LIKE-RELATED"/>
    <property type="match status" value="1"/>
</dbReference>
<organism evidence="4 5">
    <name type="scientific">Bugula neritina</name>
    <name type="common">Brown bryozoan</name>
    <name type="synonym">Sertularia neritina</name>
    <dbReference type="NCBI Taxonomy" id="10212"/>
    <lineage>
        <taxon>Eukaryota</taxon>
        <taxon>Metazoa</taxon>
        <taxon>Spiralia</taxon>
        <taxon>Lophotrochozoa</taxon>
        <taxon>Bryozoa</taxon>
        <taxon>Gymnolaemata</taxon>
        <taxon>Cheilostomatida</taxon>
        <taxon>Flustrina</taxon>
        <taxon>Buguloidea</taxon>
        <taxon>Bugulidae</taxon>
        <taxon>Bugula</taxon>
    </lineage>
</organism>
<comment type="caution">
    <text evidence="4">The sequence shown here is derived from an EMBL/GenBank/DDBJ whole genome shotgun (WGS) entry which is preliminary data.</text>
</comment>
<evidence type="ECO:0000313" key="5">
    <source>
        <dbReference type="Proteomes" id="UP000593567"/>
    </source>
</evidence>
<name>A0A7J7JDJ4_BUGNE</name>
<dbReference type="InterPro" id="IPR051147">
    <property type="entry name" value="CFAP_domain-containing"/>
</dbReference>
<evidence type="ECO:0000259" key="3">
    <source>
        <dbReference type="Pfam" id="PF13863"/>
    </source>
</evidence>
<keyword evidence="1 2" id="KW-0175">Coiled coil</keyword>
<dbReference type="InterPro" id="IPR025252">
    <property type="entry name" value="DUF4200"/>
</dbReference>
<sequence length="369" mass="43674">MICCSTYPSHNDLCGLCCNMLLAEFMHNKVEQQLRLYKKKEDEDDNVKTFPVVHETAGRLIETGINTLQKTLLLKKEVEVEKVQVELAGKREEFRKRMEKCAERQVALQKEQQKMRERVTKFEKFIADNEAKRRRAIQRYQTEVRLNEQKSRELEELRVELEQQKKIHSKLQKKIDVYRLYEQFLLQSIEKLPENYLEMSENQINSLMMRYETLSATHDGLVKDLEGNATQLEKLKAEYEVLKQEHEKRVVSISSQVAILQKQQERTIDSGKQKEEWYIVEKEVSREELAEMGQIYMAIENIAMKCQRKKKASLDEKPISSMNLDEKLDAIKEYMCDENDVYEMALNYEKSSRSIEGSGRRRGRVHFVE</sequence>
<dbReference type="Proteomes" id="UP000593567">
    <property type="component" value="Unassembled WGS sequence"/>
</dbReference>
<dbReference type="Pfam" id="PF13863">
    <property type="entry name" value="DUF4200"/>
    <property type="match status" value="1"/>
</dbReference>
<accession>A0A7J7JDJ4</accession>
<evidence type="ECO:0000313" key="4">
    <source>
        <dbReference type="EMBL" id="KAF6023706.1"/>
    </source>
</evidence>
<proteinExistence type="predicted"/>
<feature type="coiled-coil region" evidence="2">
    <location>
        <begin position="137"/>
        <end position="263"/>
    </location>
</feature>
<keyword evidence="5" id="KW-1185">Reference proteome</keyword>
<feature type="domain" description="DUF4200" evidence="3">
    <location>
        <begin position="73"/>
        <end position="191"/>
    </location>
</feature>
<evidence type="ECO:0000256" key="1">
    <source>
        <dbReference type="ARBA" id="ARBA00023054"/>
    </source>
</evidence>
<dbReference type="EMBL" id="VXIV02002674">
    <property type="protein sequence ID" value="KAF6023706.1"/>
    <property type="molecule type" value="Genomic_DNA"/>
</dbReference>
<protein>
    <recommendedName>
        <fullName evidence="3">DUF4200 domain-containing protein</fullName>
    </recommendedName>
</protein>
<dbReference type="OrthoDB" id="2134857at2759"/>
<feature type="coiled-coil region" evidence="2">
    <location>
        <begin position="73"/>
        <end position="111"/>
    </location>
</feature>
<evidence type="ECO:0000256" key="2">
    <source>
        <dbReference type="SAM" id="Coils"/>
    </source>
</evidence>
<gene>
    <name evidence="4" type="ORF">EB796_017972</name>
</gene>
<dbReference type="PANTHER" id="PTHR21683:SF18">
    <property type="entry name" value="COILED-COIL DOMAIN-CONTAINING PROTEIN 42 HOMOLOG"/>
    <property type="match status" value="1"/>
</dbReference>